<dbReference type="PANTHER" id="PTHR10267:SF0">
    <property type="entry name" value="DNA POLYMERASE SUBUNIT GAMMA-1"/>
    <property type="match status" value="1"/>
</dbReference>
<dbReference type="InParanoid" id="A0A6L2PRU3"/>
<feature type="compositionally biased region" description="Basic and acidic residues" evidence="15">
    <location>
        <begin position="197"/>
        <end position="211"/>
    </location>
</feature>
<keyword evidence="8" id="KW-0235">DNA replication</keyword>
<name>A0A6L2PRU3_COPFO</name>
<evidence type="ECO:0000256" key="1">
    <source>
        <dbReference type="ARBA" id="ARBA00001946"/>
    </source>
</evidence>
<dbReference type="Gene3D" id="3.30.420.390">
    <property type="match status" value="2"/>
</dbReference>
<protein>
    <recommendedName>
        <fullName evidence="5">DNA polymerase subunit gamma-1</fullName>
        <ecNumber evidence="4">2.7.7.7</ecNumber>
    </recommendedName>
    <alternativeName>
        <fullName evidence="14">Mitochondrial DNA polymerase catalytic subunit</fullName>
    </alternativeName>
</protein>
<evidence type="ECO:0000256" key="6">
    <source>
        <dbReference type="ARBA" id="ARBA00022679"/>
    </source>
</evidence>
<dbReference type="InterPro" id="IPR001098">
    <property type="entry name" value="DNA-dir_DNA_pol_A_palm_dom"/>
</dbReference>
<feature type="compositionally biased region" description="Polar residues" evidence="15">
    <location>
        <begin position="644"/>
        <end position="653"/>
    </location>
</feature>
<dbReference type="SUPFAM" id="SSF53098">
    <property type="entry name" value="Ribonuclease H-like"/>
    <property type="match status" value="1"/>
</dbReference>
<keyword evidence="13" id="KW-1135">Mitochondrion nucleoid</keyword>
<dbReference type="FunFam" id="1.10.150.20:FF:000024">
    <property type="entry name" value="DNA polymerase gamma, catalytic subunit"/>
    <property type="match status" value="1"/>
</dbReference>
<evidence type="ECO:0000256" key="4">
    <source>
        <dbReference type="ARBA" id="ARBA00012417"/>
    </source>
</evidence>
<evidence type="ECO:0000256" key="15">
    <source>
        <dbReference type="SAM" id="MobiDB-lite"/>
    </source>
</evidence>
<feature type="region of interest" description="Disordered" evidence="15">
    <location>
        <begin position="642"/>
        <end position="671"/>
    </location>
</feature>
<reference evidence="18" key="1">
    <citation type="submission" date="2020-01" db="EMBL/GenBank/DDBJ databases">
        <title>Draft genome sequence of the Termite Coptotermes fromosanus.</title>
        <authorList>
            <person name="Itakura S."/>
            <person name="Yosikawa Y."/>
            <person name="Umezawa K."/>
        </authorList>
    </citation>
    <scope>NUCLEOTIDE SEQUENCE [LARGE SCALE GENOMIC DNA]</scope>
</reference>
<accession>A0A6L2PRU3</accession>
<proteinExistence type="inferred from homology"/>
<dbReference type="OrthoDB" id="5588663at2759"/>
<feature type="region of interest" description="Disordered" evidence="15">
    <location>
        <begin position="188"/>
        <end position="211"/>
    </location>
</feature>
<evidence type="ECO:0000256" key="5">
    <source>
        <dbReference type="ARBA" id="ARBA00015350"/>
    </source>
</evidence>
<dbReference type="InterPro" id="IPR019760">
    <property type="entry name" value="DNA-dir_DNA_pol_A_CS"/>
</dbReference>
<comment type="subcellular location">
    <subcellularLocation>
        <location evidence="2">Mitochondrion matrix</location>
        <location evidence="2">Mitochondrion nucleoid</location>
    </subcellularLocation>
</comment>
<sequence>MLKPPTMRLINVFGVGQQGDATVVKSEYFKNKHCNSCIHDARRILSLHPMLGNLSYVLRGQFVSECTPVVSSLRYVWNEGGPPKVSGGQMKEKVATLSDVFPGANQNVVLPKNVGTYNKVDVHRNSKHTAIRSLDLAVAECIPHSVSIFSDSGKTVESEVISRHGTGEEKCNRFIESPRRRVKVLKNDAGNTNADNGKLKGDTKQKMEKLGDKETRVSEMKIQMLSKGIFEQLFGKEDNCKRPTQEQILRAQEDLGKHQLLSSENACVEDVNFKLPPLEGGNLQNHFHIIGEQQSRPYRVLLEELVAHLPEAPNEWLLQPGWTKYSTDLSPQLVPFPEEDALVFDVEVCRCAGDAPTVATAVSPHAWYAWVSDAVISGNSGTVGRHYSTKDLIPLESGPLQRGVGHGITKPRVVVGHNVSYDRARIKEQYWLEGTGMRFVDTMSLHVCVSGVTSYQRALLKSSVTNRADELEVEPDREAEEWRNYSSLNSLSEVHKLYCGTTLDKATRDIFVNGTLEDVHKQFQTVMKYCAGDVIATHNILRELLPLFLSRFPHPVTLAGMLELSTAYLPVNSNWNRYLTDAQQTFDDLDSEARFLLSQRADEACQLLHENRYREDLWLWDQDWSTQELKLKKSFAKKSKESGLNVQKSQDSLQEVKDENDNEASKRNVHKTTLKGQDLHTCNENWALVPNHCNEDYDLGETDKFSDKFQYLTETRKLLPAKMPHLPGYPAWYRKLCPRSGAPDWTPGPQLVSTSMQITPKLLCLTWESYPLHYVQGHGWGFLVPYCISSGNVNDTSPQVPLKKLLESCPIPDEGRLIAGANESEAALLNLHDAVEANVSMKAFCKTRRAGEVPNWYKGTGVWCSVDVGGCCWFLKLPHKDGSNHRVGNPLAKDFLNKFSENVLAGADAGAEKVLAIGRMLSYWRNNRDRIEQQLVVWLGARDLPRSLRELDTEFGAIIPQVVVCGTLTRRAVERTWMTASNAHKERIGSEVRAMVQAPPSYSIVGADVDSQELWIASIIGDAHVAKMHGATPFGWMTISGRKADGTDMHSVTAKAVGISRDHAKVINYARIYGAGQQFAERLLKQFNPAMSDGEAKAKASKMFTLTKGKRKYRLKASYHDFLEDRLYTTTEALKLRAKHGVTLDEMFEHPQWTGGTESAMFNRLEEIANSKTPVTPFLGGRLSRALEPRDGMDDRYLPTRVNWVVQSGAVDFLHLILVSMRWLLDTRARFCISFHDEVRYLVPDEQKYEAALALHVTNLLARAFCAQQLGMYDLPQSVAFFASVEVDTVLRKEAHQDCCTPSNPHGLSRGYGILQGESLDIYQALRKAGGGLKAANKRIKKRY</sequence>
<dbReference type="Pfam" id="PF00476">
    <property type="entry name" value="DNA_pol_A"/>
    <property type="match status" value="1"/>
</dbReference>
<dbReference type="SMART" id="SM00482">
    <property type="entry name" value="POLAc"/>
    <property type="match status" value="1"/>
</dbReference>
<dbReference type="PRINTS" id="PR00867">
    <property type="entry name" value="DNAPOLG"/>
</dbReference>
<keyword evidence="18" id="KW-1185">Reference proteome</keyword>
<dbReference type="GO" id="GO:0008408">
    <property type="term" value="F:3'-5' exonuclease activity"/>
    <property type="evidence" value="ECO:0007669"/>
    <property type="project" value="TreeGrafter"/>
</dbReference>
<evidence type="ECO:0000256" key="14">
    <source>
        <dbReference type="ARBA" id="ARBA00031966"/>
    </source>
</evidence>
<dbReference type="PROSITE" id="PS00447">
    <property type="entry name" value="DNA_POLYMERASE_A"/>
    <property type="match status" value="1"/>
</dbReference>
<keyword evidence="7" id="KW-0548">Nucleotidyltransferase</keyword>
<evidence type="ECO:0000313" key="17">
    <source>
        <dbReference type="EMBL" id="GFG33892.1"/>
    </source>
</evidence>
<evidence type="ECO:0000256" key="12">
    <source>
        <dbReference type="ARBA" id="ARBA00023128"/>
    </source>
</evidence>
<dbReference type="GO" id="GO:0042645">
    <property type="term" value="C:mitochondrial nucleoid"/>
    <property type="evidence" value="ECO:0007669"/>
    <property type="project" value="UniProtKB-SubCell"/>
</dbReference>
<comment type="cofactor">
    <cofactor evidence="1">
        <name>Mg(2+)</name>
        <dbReference type="ChEBI" id="CHEBI:18420"/>
    </cofactor>
</comment>
<dbReference type="SUPFAM" id="SSF56672">
    <property type="entry name" value="DNA/RNA polymerases"/>
    <property type="match status" value="1"/>
</dbReference>
<dbReference type="GO" id="GO:0003887">
    <property type="term" value="F:DNA-directed DNA polymerase activity"/>
    <property type="evidence" value="ECO:0007669"/>
    <property type="project" value="UniProtKB-KW"/>
</dbReference>
<organism evidence="17 18">
    <name type="scientific">Coptotermes formosanus</name>
    <name type="common">Formosan subterranean termite</name>
    <dbReference type="NCBI Taxonomy" id="36987"/>
    <lineage>
        <taxon>Eukaryota</taxon>
        <taxon>Metazoa</taxon>
        <taxon>Ecdysozoa</taxon>
        <taxon>Arthropoda</taxon>
        <taxon>Hexapoda</taxon>
        <taxon>Insecta</taxon>
        <taxon>Pterygota</taxon>
        <taxon>Neoptera</taxon>
        <taxon>Polyneoptera</taxon>
        <taxon>Dictyoptera</taxon>
        <taxon>Blattodea</taxon>
        <taxon>Blattoidea</taxon>
        <taxon>Termitoidae</taxon>
        <taxon>Rhinotermitidae</taxon>
        <taxon>Coptotermes</taxon>
    </lineage>
</organism>
<keyword evidence="10" id="KW-0239">DNA-directed DNA polymerase</keyword>
<dbReference type="GO" id="GO:0006264">
    <property type="term" value="P:mitochondrial DNA replication"/>
    <property type="evidence" value="ECO:0007669"/>
    <property type="project" value="TreeGrafter"/>
</dbReference>
<evidence type="ECO:0000256" key="2">
    <source>
        <dbReference type="ARBA" id="ARBA00004436"/>
    </source>
</evidence>
<feature type="domain" description="DNA-directed DNA polymerase family A palm" evidence="16">
    <location>
        <begin position="989"/>
        <end position="1247"/>
    </location>
</feature>
<keyword evidence="9" id="KW-0460">Magnesium</keyword>
<evidence type="ECO:0000256" key="9">
    <source>
        <dbReference type="ARBA" id="ARBA00022842"/>
    </source>
</evidence>
<dbReference type="EC" id="2.7.7.7" evidence="4"/>
<comment type="caution">
    <text evidence="17">The sequence shown here is derived from an EMBL/GenBank/DDBJ whole genome shotgun (WGS) entry which is preliminary data.</text>
</comment>
<evidence type="ECO:0000256" key="8">
    <source>
        <dbReference type="ARBA" id="ARBA00022705"/>
    </source>
</evidence>
<evidence type="ECO:0000259" key="16">
    <source>
        <dbReference type="SMART" id="SM00482"/>
    </source>
</evidence>
<evidence type="ECO:0000256" key="7">
    <source>
        <dbReference type="ARBA" id="ARBA00022695"/>
    </source>
</evidence>
<evidence type="ECO:0000256" key="10">
    <source>
        <dbReference type="ARBA" id="ARBA00022932"/>
    </source>
</evidence>
<dbReference type="FunFam" id="3.30.420.390:FF:000004">
    <property type="entry name" value="DNA polymerase subunit gamma-1, mitochondrial"/>
    <property type="match status" value="1"/>
</dbReference>
<dbReference type="GO" id="GO:0005760">
    <property type="term" value="C:gamma DNA polymerase complex"/>
    <property type="evidence" value="ECO:0007669"/>
    <property type="project" value="InterPro"/>
</dbReference>
<evidence type="ECO:0000256" key="11">
    <source>
        <dbReference type="ARBA" id="ARBA00023125"/>
    </source>
</evidence>
<dbReference type="InterPro" id="IPR043502">
    <property type="entry name" value="DNA/RNA_pol_sf"/>
</dbReference>
<dbReference type="InterPro" id="IPR012337">
    <property type="entry name" value="RNaseH-like_sf"/>
</dbReference>
<keyword evidence="11" id="KW-0238">DNA-binding</keyword>
<dbReference type="FunCoup" id="A0A6L2PRU3">
    <property type="interactions" value="317"/>
</dbReference>
<dbReference type="Gene3D" id="1.10.150.20">
    <property type="entry name" value="5' to 3' exonuclease, C-terminal subdomain"/>
    <property type="match status" value="1"/>
</dbReference>
<dbReference type="Proteomes" id="UP000502823">
    <property type="component" value="Unassembled WGS sequence"/>
</dbReference>
<evidence type="ECO:0000256" key="3">
    <source>
        <dbReference type="ARBA" id="ARBA00007705"/>
    </source>
</evidence>
<dbReference type="InterPro" id="IPR002297">
    <property type="entry name" value="DNA-dir_DNA_pol_A_mt"/>
</dbReference>
<dbReference type="InterPro" id="IPR041336">
    <property type="entry name" value="DNApol_Exo"/>
</dbReference>
<evidence type="ECO:0000313" key="18">
    <source>
        <dbReference type="Proteomes" id="UP000502823"/>
    </source>
</evidence>
<comment type="similarity">
    <text evidence="3">Belongs to the DNA polymerase type-A family.</text>
</comment>
<dbReference type="PANTHER" id="PTHR10267">
    <property type="entry name" value="DNA POLYMERASE SUBUNIT GAMMA-1"/>
    <property type="match status" value="1"/>
</dbReference>
<evidence type="ECO:0000256" key="13">
    <source>
        <dbReference type="ARBA" id="ARBA00023271"/>
    </source>
</evidence>
<dbReference type="GO" id="GO:0003677">
    <property type="term" value="F:DNA binding"/>
    <property type="evidence" value="ECO:0007669"/>
    <property type="project" value="UniProtKB-KW"/>
</dbReference>
<gene>
    <name evidence="17" type="ORF">Cfor_07140</name>
</gene>
<feature type="compositionally biased region" description="Basic and acidic residues" evidence="15">
    <location>
        <begin position="654"/>
        <end position="666"/>
    </location>
</feature>
<keyword evidence="12" id="KW-0496">Mitochondrion</keyword>
<dbReference type="Pfam" id="PF18136">
    <property type="entry name" value="DNApol_Exo"/>
    <property type="match status" value="1"/>
</dbReference>
<keyword evidence="6" id="KW-0808">Transferase</keyword>
<dbReference type="Gene3D" id="3.30.70.370">
    <property type="match status" value="1"/>
</dbReference>
<dbReference type="EMBL" id="BLKM01000460">
    <property type="protein sequence ID" value="GFG33892.1"/>
    <property type="molecule type" value="Genomic_DNA"/>
</dbReference>